<evidence type="ECO:0000256" key="1">
    <source>
        <dbReference type="SAM" id="MobiDB-lite"/>
    </source>
</evidence>
<sequence length="86" mass="9190">MGFVTNDPKKSDEQQPGATGLIVDLGLMSCPECRREVPEWQDDCPDCGVRAVPRASLGSQVPDVPAHLLGDDDDDDDDDTSSDTDG</sequence>
<feature type="compositionally biased region" description="Acidic residues" evidence="1">
    <location>
        <begin position="71"/>
        <end position="86"/>
    </location>
</feature>
<dbReference type="EMBL" id="CP031165">
    <property type="protein sequence ID" value="AXV09275.1"/>
    <property type="molecule type" value="Genomic_DNA"/>
</dbReference>
<evidence type="ECO:0008006" key="4">
    <source>
        <dbReference type="Google" id="ProtNLM"/>
    </source>
</evidence>
<reference evidence="2 3" key="1">
    <citation type="submission" date="2018-09" db="EMBL/GenBank/DDBJ databases">
        <title>Complete genome sequence of Euzebya sp. DY32-46 isolated from seawater of Pacific Ocean.</title>
        <authorList>
            <person name="Xu L."/>
            <person name="Wu Y.-H."/>
            <person name="Xu X.-W."/>
        </authorList>
    </citation>
    <scope>NUCLEOTIDE SEQUENCE [LARGE SCALE GENOMIC DNA]</scope>
    <source>
        <strain evidence="2 3">DY32-46</strain>
    </source>
</reference>
<evidence type="ECO:0000313" key="2">
    <source>
        <dbReference type="EMBL" id="AXV09275.1"/>
    </source>
</evidence>
<dbReference type="AlphaFoldDB" id="A0A346Y478"/>
<organism evidence="2 3">
    <name type="scientific">Euzebya pacifica</name>
    <dbReference type="NCBI Taxonomy" id="1608957"/>
    <lineage>
        <taxon>Bacteria</taxon>
        <taxon>Bacillati</taxon>
        <taxon>Actinomycetota</taxon>
        <taxon>Nitriliruptoria</taxon>
        <taxon>Euzebyales</taxon>
    </lineage>
</organism>
<name>A0A346Y478_9ACTN</name>
<proteinExistence type="predicted"/>
<protein>
    <recommendedName>
        <fullName evidence="4">Zinc-ribbon domain-containing protein</fullName>
    </recommendedName>
</protein>
<evidence type="ECO:0000313" key="3">
    <source>
        <dbReference type="Proteomes" id="UP000264006"/>
    </source>
</evidence>
<dbReference type="Proteomes" id="UP000264006">
    <property type="component" value="Chromosome"/>
</dbReference>
<keyword evidence="3" id="KW-1185">Reference proteome</keyword>
<accession>A0A346Y478</accession>
<dbReference type="RefSeq" id="WP_114593480.1">
    <property type="nucleotide sequence ID" value="NZ_CAXIBR010000140.1"/>
</dbReference>
<feature type="region of interest" description="Disordered" evidence="1">
    <location>
        <begin position="56"/>
        <end position="86"/>
    </location>
</feature>
<dbReference type="OrthoDB" id="5244647at2"/>
<gene>
    <name evidence="2" type="ORF">DVS28_a4614</name>
</gene>
<dbReference type="KEGG" id="euz:DVS28_a4614"/>